<reference evidence="4 5" key="1">
    <citation type="journal article" date="2017" name="Genome Biol. Evol.">
        <title>Phytophthora megakarya and P. palmivora, closely related causal agents of cacao black pod rot, underwent increases in genome sizes and gene numbers by different mechanisms.</title>
        <authorList>
            <person name="Ali S.S."/>
            <person name="Shao J."/>
            <person name="Lary D.J."/>
            <person name="Kronmiller B."/>
            <person name="Shen D."/>
            <person name="Strem M.D."/>
            <person name="Amoako-Attah I."/>
            <person name="Akrofi A.Y."/>
            <person name="Begoude B.A."/>
            <person name="Ten Hoopen G.M."/>
            <person name="Coulibaly K."/>
            <person name="Kebe B.I."/>
            <person name="Melnick R.L."/>
            <person name="Guiltinan M.J."/>
            <person name="Tyler B.M."/>
            <person name="Meinhardt L.W."/>
            <person name="Bailey B.A."/>
        </authorList>
    </citation>
    <scope>NUCLEOTIDE SEQUENCE [LARGE SCALE GENOMIC DNA]</scope>
    <source>
        <strain evidence="5">sbr112.9</strain>
    </source>
</reference>
<dbReference type="PRINTS" id="PR00080">
    <property type="entry name" value="SDRFAMILY"/>
</dbReference>
<dbReference type="OrthoDB" id="1933717at2759"/>
<dbReference type="Proteomes" id="UP000237271">
    <property type="component" value="Unassembled WGS sequence"/>
</dbReference>
<gene>
    <name evidence="4" type="ORF">PHPALM_20626</name>
</gene>
<proteinExistence type="inferred from homology"/>
<dbReference type="CDD" id="cd05325">
    <property type="entry name" value="carb_red_sniffer_like_SDR_c"/>
    <property type="match status" value="1"/>
</dbReference>
<dbReference type="PANTHER" id="PTHR43544">
    <property type="entry name" value="SHORT-CHAIN DEHYDROGENASE/REDUCTASE"/>
    <property type="match status" value="1"/>
</dbReference>
<sequence>MTTIKKTVFITGSTRGIGLALATLYTKAGWNVIGTARANSNTEKLAALLPFKIITLDATDEASISEAAHQLEGVAIDLLINNAGTGWLTEIVEPTKDMFMKVFEVNAVGPFLVTRALQPNLQLAAKHHGFASVLQISSLLGSITSNNDEHANTFNGQYSYSTSKAALNMMTRSLAMDLRDSNVAVVAVHPGYVNTELTGNLGTLEPVDVASAIAEVASKLSIKDTGKFLNAATMPSGELPW</sequence>
<keyword evidence="2" id="KW-0560">Oxidoreductase</keyword>
<dbReference type="PROSITE" id="PS00061">
    <property type="entry name" value="ADH_SHORT"/>
    <property type="match status" value="1"/>
</dbReference>
<dbReference type="AlphaFoldDB" id="A0A2P4XEE8"/>
<dbReference type="Gene3D" id="3.40.50.720">
    <property type="entry name" value="NAD(P)-binding Rossmann-like Domain"/>
    <property type="match status" value="1"/>
</dbReference>
<dbReference type="InterPro" id="IPR036291">
    <property type="entry name" value="NAD(P)-bd_dom_sf"/>
</dbReference>
<dbReference type="GO" id="GO:0016491">
    <property type="term" value="F:oxidoreductase activity"/>
    <property type="evidence" value="ECO:0007669"/>
    <property type="project" value="UniProtKB-KW"/>
</dbReference>
<comment type="similarity">
    <text evidence="3">Belongs to the short-chain dehydrogenases/reductases (SDR) family.</text>
</comment>
<accession>A0A2P4XEE8</accession>
<dbReference type="InterPro" id="IPR002347">
    <property type="entry name" value="SDR_fam"/>
</dbReference>
<dbReference type="PANTHER" id="PTHR43544:SF7">
    <property type="entry name" value="NADB-LER2"/>
    <property type="match status" value="1"/>
</dbReference>
<keyword evidence="5" id="KW-1185">Reference proteome</keyword>
<evidence type="ECO:0000256" key="1">
    <source>
        <dbReference type="ARBA" id="ARBA00022857"/>
    </source>
</evidence>
<dbReference type="PRINTS" id="PR00081">
    <property type="entry name" value="GDHRDH"/>
</dbReference>
<keyword evidence="1" id="KW-0521">NADP</keyword>
<protein>
    <submittedName>
        <fullName evidence="4">Short chain dehydrogenase</fullName>
    </submittedName>
</protein>
<evidence type="ECO:0000256" key="3">
    <source>
        <dbReference type="RuleBase" id="RU000363"/>
    </source>
</evidence>
<dbReference type="GO" id="GO:0005737">
    <property type="term" value="C:cytoplasm"/>
    <property type="evidence" value="ECO:0007669"/>
    <property type="project" value="TreeGrafter"/>
</dbReference>
<dbReference type="InterPro" id="IPR051468">
    <property type="entry name" value="Fungal_SecMetab_SDRs"/>
</dbReference>
<organism evidence="4 5">
    <name type="scientific">Phytophthora palmivora</name>
    <dbReference type="NCBI Taxonomy" id="4796"/>
    <lineage>
        <taxon>Eukaryota</taxon>
        <taxon>Sar</taxon>
        <taxon>Stramenopiles</taxon>
        <taxon>Oomycota</taxon>
        <taxon>Peronosporomycetes</taxon>
        <taxon>Peronosporales</taxon>
        <taxon>Peronosporaceae</taxon>
        <taxon>Phytophthora</taxon>
    </lineage>
</organism>
<comment type="caution">
    <text evidence="4">The sequence shown here is derived from an EMBL/GenBank/DDBJ whole genome shotgun (WGS) entry which is preliminary data.</text>
</comment>
<evidence type="ECO:0000256" key="2">
    <source>
        <dbReference type="ARBA" id="ARBA00023002"/>
    </source>
</evidence>
<name>A0A2P4XEE8_9STRA</name>
<evidence type="ECO:0000313" key="4">
    <source>
        <dbReference type="EMBL" id="POM63914.1"/>
    </source>
</evidence>
<dbReference type="Pfam" id="PF00106">
    <property type="entry name" value="adh_short"/>
    <property type="match status" value="1"/>
</dbReference>
<dbReference type="EMBL" id="NCKW01011256">
    <property type="protein sequence ID" value="POM63914.1"/>
    <property type="molecule type" value="Genomic_DNA"/>
</dbReference>
<evidence type="ECO:0000313" key="5">
    <source>
        <dbReference type="Proteomes" id="UP000237271"/>
    </source>
</evidence>
<dbReference type="InterPro" id="IPR020904">
    <property type="entry name" value="Sc_DH/Rdtase_CS"/>
</dbReference>
<dbReference type="SUPFAM" id="SSF51735">
    <property type="entry name" value="NAD(P)-binding Rossmann-fold domains"/>
    <property type="match status" value="1"/>
</dbReference>